<organism evidence="8 9">
    <name type="scientific">Paenibacillus solanacearum</name>
    <dbReference type="NCBI Taxonomy" id="2048548"/>
    <lineage>
        <taxon>Bacteria</taxon>
        <taxon>Bacillati</taxon>
        <taxon>Bacillota</taxon>
        <taxon>Bacilli</taxon>
        <taxon>Bacillales</taxon>
        <taxon>Paenibacillaceae</taxon>
        <taxon>Paenibacillus</taxon>
    </lineage>
</organism>
<keyword evidence="4" id="KW-0804">Transcription</keyword>
<name>A0A916K1K4_9BACL</name>
<protein>
    <recommendedName>
        <fullName evidence="10">RNA polymerase subunit sigma</fullName>
    </recommendedName>
</protein>
<keyword evidence="2" id="KW-0731">Sigma factor</keyword>
<dbReference type="CDD" id="cd06171">
    <property type="entry name" value="Sigma70_r4"/>
    <property type="match status" value="1"/>
</dbReference>
<evidence type="ECO:0000313" key="8">
    <source>
        <dbReference type="EMBL" id="CAG7625526.1"/>
    </source>
</evidence>
<evidence type="ECO:0000259" key="7">
    <source>
        <dbReference type="Pfam" id="PF08874"/>
    </source>
</evidence>
<dbReference type="RefSeq" id="WP_218092506.1">
    <property type="nucleotide sequence ID" value="NZ_CAJVAS010000010.1"/>
</dbReference>
<evidence type="ECO:0000256" key="4">
    <source>
        <dbReference type="ARBA" id="ARBA00023163"/>
    </source>
</evidence>
<dbReference type="AlphaFoldDB" id="A0A916K1K4"/>
<dbReference type="GO" id="GO:0016987">
    <property type="term" value="F:sigma factor activity"/>
    <property type="evidence" value="ECO:0007669"/>
    <property type="project" value="UniProtKB-KW"/>
</dbReference>
<evidence type="ECO:0000259" key="5">
    <source>
        <dbReference type="Pfam" id="PF04542"/>
    </source>
</evidence>
<dbReference type="Proteomes" id="UP000693672">
    <property type="component" value="Unassembled WGS sequence"/>
</dbReference>
<dbReference type="PANTHER" id="PTHR43133:SF8">
    <property type="entry name" value="RNA POLYMERASE SIGMA FACTOR HI_1459-RELATED"/>
    <property type="match status" value="1"/>
</dbReference>
<sequence>MLQWIEKARQGDRDAFERLVRQYSAMAYAVAYDKLRDAHLAEDAVQEAFAEAFLHLHKLREPEAFPGWFKAIAQRRCNRLLRRKRHLTAPLHEMDQVAGSQLSVSELAERNEMHSGLHASIAHLPSNLRIAVQLFYFHGYSLQEISAYTGTKVPTLKKRLYDARKKLKGMLPVADVVSMFHDLYEGGERAMLHIVNGDSVAEKLRQGVVQGDILVWREIYPEGPVTVGPLRPEERELRASYLEQAMGIPSAEFIRLSEAQEIELSDFGKYKDVVLWFEHDLFDQTMLCYLLHWFARQTMGKTTLSLLSIGAFPGIELFRGLGQLSVSQLKTLSGTWQSIGQAELALGSTVWEAYCAPDPEPLARLISEQHTAVLPFVHDAFQLHLSRFPSTFNGLGVVEQTTLELVLRGVNRPTDLFEQAGNQLNDLGMGDLQYWRCLALMSQGPAPLLTLEGLDTTFPSYSAPSPSFRQCTVAMTGLGERVLEGKEDWIAANGIDVRYGGVHLQGRSVPWRWDRTKQTIVAARR</sequence>
<comment type="caution">
    <text evidence="8">The sequence shown here is derived from an EMBL/GenBank/DDBJ whole genome shotgun (WGS) entry which is preliminary data.</text>
</comment>
<dbReference type="InterPro" id="IPR013249">
    <property type="entry name" value="RNA_pol_sigma70_r4_t2"/>
</dbReference>
<evidence type="ECO:0008006" key="10">
    <source>
        <dbReference type="Google" id="ProtNLM"/>
    </source>
</evidence>
<keyword evidence="3" id="KW-0238">DNA-binding</keyword>
<feature type="domain" description="DUF1835" evidence="7">
    <location>
        <begin position="192"/>
        <end position="295"/>
    </location>
</feature>
<feature type="domain" description="RNA polymerase sigma factor 70 region 4 type 2" evidence="6">
    <location>
        <begin position="117"/>
        <end position="167"/>
    </location>
</feature>
<dbReference type="Pfam" id="PF04542">
    <property type="entry name" value="Sigma70_r2"/>
    <property type="match status" value="1"/>
</dbReference>
<dbReference type="GO" id="GO:0003677">
    <property type="term" value="F:DNA binding"/>
    <property type="evidence" value="ECO:0007669"/>
    <property type="project" value="UniProtKB-KW"/>
</dbReference>
<evidence type="ECO:0000256" key="2">
    <source>
        <dbReference type="ARBA" id="ARBA00023082"/>
    </source>
</evidence>
<reference evidence="8" key="1">
    <citation type="submission" date="2021-06" db="EMBL/GenBank/DDBJ databases">
        <authorList>
            <person name="Criscuolo A."/>
        </authorList>
    </citation>
    <scope>NUCLEOTIDE SEQUENCE</scope>
    <source>
        <strain evidence="8">CIP111600</strain>
    </source>
</reference>
<dbReference type="InterPro" id="IPR014284">
    <property type="entry name" value="RNA_pol_sigma-70_dom"/>
</dbReference>
<accession>A0A916K1K4</accession>
<dbReference type="Pfam" id="PF08281">
    <property type="entry name" value="Sigma70_r4_2"/>
    <property type="match status" value="1"/>
</dbReference>
<keyword evidence="1" id="KW-0805">Transcription regulation</keyword>
<evidence type="ECO:0000256" key="1">
    <source>
        <dbReference type="ARBA" id="ARBA00023015"/>
    </source>
</evidence>
<dbReference type="InterPro" id="IPR039425">
    <property type="entry name" value="RNA_pol_sigma-70-like"/>
</dbReference>
<dbReference type="InterPro" id="IPR014973">
    <property type="entry name" value="DUF1835"/>
</dbReference>
<evidence type="ECO:0000313" key="9">
    <source>
        <dbReference type="Proteomes" id="UP000693672"/>
    </source>
</evidence>
<dbReference type="Pfam" id="PF08874">
    <property type="entry name" value="DUF1835"/>
    <property type="match status" value="1"/>
</dbReference>
<proteinExistence type="predicted"/>
<evidence type="ECO:0000256" key="3">
    <source>
        <dbReference type="ARBA" id="ARBA00023125"/>
    </source>
</evidence>
<dbReference type="GO" id="GO:0006352">
    <property type="term" value="P:DNA-templated transcription initiation"/>
    <property type="evidence" value="ECO:0007669"/>
    <property type="project" value="InterPro"/>
</dbReference>
<dbReference type="NCBIfam" id="TIGR02937">
    <property type="entry name" value="sigma70-ECF"/>
    <property type="match status" value="1"/>
</dbReference>
<dbReference type="InterPro" id="IPR007627">
    <property type="entry name" value="RNA_pol_sigma70_r2"/>
</dbReference>
<evidence type="ECO:0000259" key="6">
    <source>
        <dbReference type="Pfam" id="PF08281"/>
    </source>
</evidence>
<dbReference type="PANTHER" id="PTHR43133">
    <property type="entry name" value="RNA POLYMERASE ECF-TYPE SIGMA FACTO"/>
    <property type="match status" value="1"/>
</dbReference>
<gene>
    <name evidence="8" type="ORF">PAESOLCIP111_02735</name>
</gene>
<dbReference type="EMBL" id="CAJVAS010000010">
    <property type="protein sequence ID" value="CAG7625526.1"/>
    <property type="molecule type" value="Genomic_DNA"/>
</dbReference>
<keyword evidence="9" id="KW-1185">Reference proteome</keyword>
<feature type="domain" description="RNA polymerase sigma-70 region 2" evidence="5">
    <location>
        <begin position="19"/>
        <end position="85"/>
    </location>
</feature>